<dbReference type="EMBL" id="APPN01000071">
    <property type="protein sequence ID" value="ENV33016.1"/>
    <property type="molecule type" value="Genomic_DNA"/>
</dbReference>
<sequence>MTKQKDSQTKPHQKPPVIKDGPTLVTSLEGRKIVDHKTVKDDRK</sequence>
<proteinExistence type="predicted"/>
<evidence type="ECO:0000313" key="2">
    <source>
        <dbReference type="EMBL" id="ENV33016.1"/>
    </source>
</evidence>
<comment type="caution">
    <text evidence="2">The sequence shown here is derived from an EMBL/GenBank/DDBJ whole genome shotgun (WGS) entry which is preliminary data.</text>
</comment>
<dbReference type="HOGENOM" id="CLU_3211122_0_0_6"/>
<feature type="region of interest" description="Disordered" evidence="1">
    <location>
        <begin position="1"/>
        <end position="44"/>
    </location>
</feature>
<feature type="compositionally biased region" description="Basic and acidic residues" evidence="1">
    <location>
        <begin position="29"/>
        <end position="44"/>
    </location>
</feature>
<evidence type="ECO:0000313" key="3">
    <source>
        <dbReference type="Proteomes" id="UP000013117"/>
    </source>
</evidence>
<dbReference type="AlphaFoldDB" id="N8Y8Q2"/>
<dbReference type="Proteomes" id="UP000013117">
    <property type="component" value="Unassembled WGS sequence"/>
</dbReference>
<gene>
    <name evidence="2" type="ORF">F960_02738</name>
</gene>
<organism evidence="2 3">
    <name type="scientific">Acinetobacter gerneri DSM 14967 = CIP 107464 = MTCC 9824</name>
    <dbReference type="NCBI Taxonomy" id="1120926"/>
    <lineage>
        <taxon>Bacteria</taxon>
        <taxon>Pseudomonadati</taxon>
        <taxon>Pseudomonadota</taxon>
        <taxon>Gammaproteobacteria</taxon>
        <taxon>Moraxellales</taxon>
        <taxon>Moraxellaceae</taxon>
        <taxon>Acinetobacter</taxon>
    </lineage>
</organism>
<reference evidence="2 3" key="1">
    <citation type="submission" date="2013-02" db="EMBL/GenBank/DDBJ databases">
        <title>The Genome Sequence of Acinetobacter gerneri CIP 107464.</title>
        <authorList>
            <consortium name="The Broad Institute Genome Sequencing Platform"/>
            <consortium name="The Broad Institute Genome Sequencing Center for Infectious Disease"/>
            <person name="Cerqueira G."/>
            <person name="Feldgarden M."/>
            <person name="Courvalin P."/>
            <person name="Perichon B."/>
            <person name="Grillot-Courvalin C."/>
            <person name="Clermont D."/>
            <person name="Rocha E."/>
            <person name="Yoon E.-J."/>
            <person name="Nemec A."/>
            <person name="Walker B."/>
            <person name="Young S.K."/>
            <person name="Zeng Q."/>
            <person name="Gargeya S."/>
            <person name="Fitzgerald M."/>
            <person name="Haas B."/>
            <person name="Abouelleil A."/>
            <person name="Alvarado L."/>
            <person name="Arachchi H.M."/>
            <person name="Berlin A.M."/>
            <person name="Chapman S.B."/>
            <person name="Dewar J."/>
            <person name="Goldberg J."/>
            <person name="Griggs A."/>
            <person name="Gujja S."/>
            <person name="Hansen M."/>
            <person name="Howarth C."/>
            <person name="Imamovic A."/>
            <person name="Larimer J."/>
            <person name="McCowan C."/>
            <person name="Murphy C."/>
            <person name="Neiman D."/>
            <person name="Pearson M."/>
            <person name="Priest M."/>
            <person name="Roberts A."/>
            <person name="Saif S."/>
            <person name="Shea T."/>
            <person name="Sisk P."/>
            <person name="Sykes S."/>
            <person name="Wortman J."/>
            <person name="Nusbaum C."/>
            <person name="Birren B."/>
        </authorList>
    </citation>
    <scope>NUCLEOTIDE SEQUENCE [LARGE SCALE GENOMIC DNA]</scope>
    <source>
        <strain evidence="2 3">CIP 107464</strain>
    </source>
</reference>
<name>N8Y8Q2_9GAMM</name>
<accession>N8Y8Q2</accession>
<protein>
    <submittedName>
        <fullName evidence="2">Uncharacterized protein</fullName>
    </submittedName>
</protein>
<dbReference type="STRING" id="202952.GCA_000747725_00248"/>
<evidence type="ECO:0000256" key="1">
    <source>
        <dbReference type="SAM" id="MobiDB-lite"/>
    </source>
</evidence>
<keyword evidence="3" id="KW-1185">Reference proteome</keyword>